<dbReference type="Proteomes" id="UP001163603">
    <property type="component" value="Chromosome 15"/>
</dbReference>
<evidence type="ECO:0000313" key="2">
    <source>
        <dbReference type="Proteomes" id="UP001163603"/>
    </source>
</evidence>
<comment type="caution">
    <text evidence="1">The sequence shown here is derived from an EMBL/GenBank/DDBJ whole genome shotgun (WGS) entry which is preliminary data.</text>
</comment>
<name>A0ACC0X021_9ROSI</name>
<proteinExistence type="predicted"/>
<reference evidence="2" key="1">
    <citation type="journal article" date="2023" name="G3 (Bethesda)">
        <title>Genome assembly and association tests identify interacting loci associated with vigor, precocity, and sex in interspecific pistachio rootstocks.</title>
        <authorList>
            <person name="Palmer W."/>
            <person name="Jacygrad E."/>
            <person name="Sagayaradj S."/>
            <person name="Cavanaugh K."/>
            <person name="Han R."/>
            <person name="Bertier L."/>
            <person name="Beede B."/>
            <person name="Kafkas S."/>
            <person name="Golino D."/>
            <person name="Preece J."/>
            <person name="Michelmore R."/>
        </authorList>
    </citation>
    <scope>NUCLEOTIDE SEQUENCE [LARGE SCALE GENOMIC DNA]</scope>
</reference>
<dbReference type="EMBL" id="CM047750">
    <property type="protein sequence ID" value="KAJ0007189.1"/>
    <property type="molecule type" value="Genomic_DNA"/>
</dbReference>
<protein>
    <submittedName>
        <fullName evidence="1">Uncharacterized protein</fullName>
    </submittedName>
</protein>
<accession>A0ACC0X021</accession>
<keyword evidence="2" id="KW-1185">Reference proteome</keyword>
<organism evidence="1 2">
    <name type="scientific">Pistacia integerrima</name>
    <dbReference type="NCBI Taxonomy" id="434235"/>
    <lineage>
        <taxon>Eukaryota</taxon>
        <taxon>Viridiplantae</taxon>
        <taxon>Streptophyta</taxon>
        <taxon>Embryophyta</taxon>
        <taxon>Tracheophyta</taxon>
        <taxon>Spermatophyta</taxon>
        <taxon>Magnoliopsida</taxon>
        <taxon>eudicotyledons</taxon>
        <taxon>Gunneridae</taxon>
        <taxon>Pentapetalae</taxon>
        <taxon>rosids</taxon>
        <taxon>malvids</taxon>
        <taxon>Sapindales</taxon>
        <taxon>Anacardiaceae</taxon>
        <taxon>Pistacia</taxon>
    </lineage>
</organism>
<sequence length="50" mass="5471">MCFFISFLFIFVTVFQRRGYEASWDSPVGALVNALGAIALGAPVGIQYVK</sequence>
<evidence type="ECO:0000313" key="1">
    <source>
        <dbReference type="EMBL" id="KAJ0007189.1"/>
    </source>
</evidence>
<gene>
    <name evidence="1" type="ORF">Pint_30404</name>
</gene>